<keyword evidence="5" id="KW-1185">Reference proteome</keyword>
<dbReference type="CDD" id="cd06464">
    <property type="entry name" value="ACD_sHsps-like"/>
    <property type="match status" value="1"/>
</dbReference>
<feature type="domain" description="SHSP" evidence="3">
    <location>
        <begin position="52"/>
        <end position="164"/>
    </location>
</feature>
<evidence type="ECO:0000259" key="3">
    <source>
        <dbReference type="PROSITE" id="PS01031"/>
    </source>
</evidence>
<dbReference type="Gene3D" id="2.60.40.790">
    <property type="match status" value="1"/>
</dbReference>
<dbReference type="InterPro" id="IPR002068">
    <property type="entry name" value="A-crystallin/Hsp20_dom"/>
</dbReference>
<comment type="similarity">
    <text evidence="1 2">Belongs to the small heat shock protein (HSP20) family.</text>
</comment>
<dbReference type="InterPro" id="IPR031107">
    <property type="entry name" value="Small_HSP"/>
</dbReference>
<name>A0A1T4R8W7_9HYPH</name>
<sequence length="164" mass="18543">MANQVPKPVQPPSAPSFPWLGMDIDQYFNRLLRSSWPFKWPETGMTEAPRALRAFEHMPQVEVKENDKHYTVMVELPGLDEKDVKATVEGDVLTISGEKKVERTDEKTHYSERSYGSFTRSFTLPNDADRNNVAAHFVKGVLTVEIPKTANAPQQGKQIEIKAS</sequence>
<dbReference type="PANTHER" id="PTHR11527">
    <property type="entry name" value="HEAT-SHOCK PROTEIN 20 FAMILY MEMBER"/>
    <property type="match status" value="1"/>
</dbReference>
<organism evidence="4 5">
    <name type="scientific">Enhydrobacter aerosaccus</name>
    <dbReference type="NCBI Taxonomy" id="225324"/>
    <lineage>
        <taxon>Bacteria</taxon>
        <taxon>Pseudomonadati</taxon>
        <taxon>Pseudomonadota</taxon>
        <taxon>Alphaproteobacteria</taxon>
        <taxon>Hyphomicrobiales</taxon>
        <taxon>Enhydrobacter</taxon>
    </lineage>
</organism>
<dbReference type="Proteomes" id="UP000190092">
    <property type="component" value="Unassembled WGS sequence"/>
</dbReference>
<dbReference type="EMBL" id="FUWJ01000004">
    <property type="protein sequence ID" value="SKA12379.1"/>
    <property type="molecule type" value="Genomic_DNA"/>
</dbReference>
<accession>A0A1T4R8W7</accession>
<dbReference type="InterPro" id="IPR008978">
    <property type="entry name" value="HSP20-like_chaperone"/>
</dbReference>
<dbReference type="Pfam" id="PF00011">
    <property type="entry name" value="HSP20"/>
    <property type="match status" value="1"/>
</dbReference>
<dbReference type="PROSITE" id="PS01031">
    <property type="entry name" value="SHSP"/>
    <property type="match status" value="1"/>
</dbReference>
<evidence type="ECO:0000313" key="5">
    <source>
        <dbReference type="Proteomes" id="UP000190092"/>
    </source>
</evidence>
<evidence type="ECO:0000256" key="1">
    <source>
        <dbReference type="PROSITE-ProRule" id="PRU00285"/>
    </source>
</evidence>
<protein>
    <submittedName>
        <fullName evidence="4">HSP20 family protein</fullName>
    </submittedName>
</protein>
<reference evidence="5" key="1">
    <citation type="submission" date="2017-02" db="EMBL/GenBank/DDBJ databases">
        <authorList>
            <person name="Varghese N."/>
            <person name="Submissions S."/>
        </authorList>
    </citation>
    <scope>NUCLEOTIDE SEQUENCE [LARGE SCALE GENOMIC DNA]</scope>
    <source>
        <strain evidence="5">ATCC 27094</strain>
    </source>
</reference>
<evidence type="ECO:0000313" key="4">
    <source>
        <dbReference type="EMBL" id="SKA12379.1"/>
    </source>
</evidence>
<evidence type="ECO:0000256" key="2">
    <source>
        <dbReference type="RuleBase" id="RU003616"/>
    </source>
</evidence>
<dbReference type="RefSeq" id="WP_170921006.1">
    <property type="nucleotide sequence ID" value="NZ_FUWJ01000004.1"/>
</dbReference>
<dbReference type="SUPFAM" id="SSF49764">
    <property type="entry name" value="HSP20-like chaperones"/>
    <property type="match status" value="1"/>
</dbReference>
<gene>
    <name evidence="4" type="ORF">SAMN02745126_03684</name>
</gene>
<dbReference type="AlphaFoldDB" id="A0A1T4R8W7"/>
<dbReference type="STRING" id="225324.SAMN02745126_03684"/>
<proteinExistence type="inferred from homology"/>